<keyword evidence="3" id="KW-0804">Transcription</keyword>
<dbReference type="InterPro" id="IPR000835">
    <property type="entry name" value="HTH_MarR-typ"/>
</dbReference>
<dbReference type="PROSITE" id="PS50995">
    <property type="entry name" value="HTH_MARR_2"/>
    <property type="match status" value="1"/>
</dbReference>
<name>A0A518DTR2_9BACT</name>
<evidence type="ECO:0000256" key="1">
    <source>
        <dbReference type="ARBA" id="ARBA00023015"/>
    </source>
</evidence>
<gene>
    <name evidence="5" type="primary">mhqR</name>
    <name evidence="5" type="ORF">Pla8534_30220</name>
</gene>
<dbReference type="InterPro" id="IPR036388">
    <property type="entry name" value="WH-like_DNA-bd_sf"/>
</dbReference>
<sequence length="159" mass="18047">MAGKLEQDLKKKRDFESVQQAAVIGLLRTNDLFQYRFTQLFREYGLNQPQYNVLRILRGEGAPLPCLEIASRLITIAPAITSLIDKLEARELVTRERCNRDRRIWYVDLTAAGSQLLASMDERVMSLHESLCRGLSADECGQLVALLEKARSIQHDGVD</sequence>
<dbReference type="GO" id="GO:0003677">
    <property type="term" value="F:DNA binding"/>
    <property type="evidence" value="ECO:0007669"/>
    <property type="project" value="UniProtKB-KW"/>
</dbReference>
<evidence type="ECO:0000256" key="2">
    <source>
        <dbReference type="ARBA" id="ARBA00023125"/>
    </source>
</evidence>
<evidence type="ECO:0000259" key="4">
    <source>
        <dbReference type="PROSITE" id="PS50995"/>
    </source>
</evidence>
<dbReference type="SMART" id="SM00347">
    <property type="entry name" value="HTH_MARR"/>
    <property type="match status" value="1"/>
</dbReference>
<evidence type="ECO:0000313" key="6">
    <source>
        <dbReference type="Proteomes" id="UP000317648"/>
    </source>
</evidence>
<evidence type="ECO:0000256" key="3">
    <source>
        <dbReference type="ARBA" id="ARBA00023163"/>
    </source>
</evidence>
<dbReference type="Proteomes" id="UP000317648">
    <property type="component" value="Chromosome"/>
</dbReference>
<dbReference type="KEGG" id="lcre:Pla8534_30220"/>
<proteinExistence type="predicted"/>
<keyword evidence="2" id="KW-0238">DNA-binding</keyword>
<dbReference type="PRINTS" id="PR00598">
    <property type="entry name" value="HTHMARR"/>
</dbReference>
<feature type="domain" description="HTH marR-type" evidence="4">
    <location>
        <begin position="1"/>
        <end position="152"/>
    </location>
</feature>
<dbReference type="Gene3D" id="1.10.10.10">
    <property type="entry name" value="Winged helix-like DNA-binding domain superfamily/Winged helix DNA-binding domain"/>
    <property type="match status" value="1"/>
</dbReference>
<accession>A0A518DTR2</accession>
<dbReference type="PANTHER" id="PTHR33164:SF101">
    <property type="entry name" value="TRANSCRIPTIONAL REPRESSOR MPRA"/>
    <property type="match status" value="1"/>
</dbReference>
<dbReference type="InterPro" id="IPR039422">
    <property type="entry name" value="MarR/SlyA-like"/>
</dbReference>
<dbReference type="RefSeq" id="WP_145053975.1">
    <property type="nucleotide sequence ID" value="NZ_CP036433.1"/>
</dbReference>
<reference evidence="5 6" key="1">
    <citation type="submission" date="2019-02" db="EMBL/GenBank/DDBJ databases">
        <title>Deep-cultivation of Planctomycetes and their phenomic and genomic characterization uncovers novel biology.</title>
        <authorList>
            <person name="Wiegand S."/>
            <person name="Jogler M."/>
            <person name="Boedeker C."/>
            <person name="Pinto D."/>
            <person name="Vollmers J."/>
            <person name="Rivas-Marin E."/>
            <person name="Kohn T."/>
            <person name="Peeters S.H."/>
            <person name="Heuer A."/>
            <person name="Rast P."/>
            <person name="Oberbeckmann S."/>
            <person name="Bunk B."/>
            <person name="Jeske O."/>
            <person name="Meyerdierks A."/>
            <person name="Storesund J.E."/>
            <person name="Kallscheuer N."/>
            <person name="Luecker S."/>
            <person name="Lage O.M."/>
            <person name="Pohl T."/>
            <person name="Merkel B.J."/>
            <person name="Hornburger P."/>
            <person name="Mueller R.-W."/>
            <person name="Bruemmer F."/>
            <person name="Labrenz M."/>
            <person name="Spormann A.M."/>
            <person name="Op den Camp H."/>
            <person name="Overmann J."/>
            <person name="Amann R."/>
            <person name="Jetten M.S.M."/>
            <person name="Mascher T."/>
            <person name="Medema M.H."/>
            <person name="Devos D.P."/>
            <person name="Kaster A.-K."/>
            <person name="Ovreas L."/>
            <person name="Rohde M."/>
            <person name="Galperin M.Y."/>
            <person name="Jogler C."/>
        </authorList>
    </citation>
    <scope>NUCLEOTIDE SEQUENCE [LARGE SCALE GENOMIC DNA]</scope>
    <source>
        <strain evidence="5 6">Pla85_3_4</strain>
    </source>
</reference>
<dbReference type="OrthoDB" id="9799747at2"/>
<keyword evidence="6" id="KW-1185">Reference proteome</keyword>
<dbReference type="PANTHER" id="PTHR33164">
    <property type="entry name" value="TRANSCRIPTIONAL REGULATOR, MARR FAMILY"/>
    <property type="match status" value="1"/>
</dbReference>
<dbReference type="InterPro" id="IPR023187">
    <property type="entry name" value="Tscrpt_reg_MarR-type_CS"/>
</dbReference>
<dbReference type="GO" id="GO:0006950">
    <property type="term" value="P:response to stress"/>
    <property type="evidence" value="ECO:0007669"/>
    <property type="project" value="TreeGrafter"/>
</dbReference>
<dbReference type="PROSITE" id="PS01117">
    <property type="entry name" value="HTH_MARR_1"/>
    <property type="match status" value="1"/>
</dbReference>
<protein>
    <submittedName>
        <fullName evidence="5">HTH-type transcriptional regulator MhqR</fullName>
    </submittedName>
</protein>
<keyword evidence="1" id="KW-0805">Transcription regulation</keyword>
<dbReference type="AlphaFoldDB" id="A0A518DTR2"/>
<dbReference type="InterPro" id="IPR036390">
    <property type="entry name" value="WH_DNA-bd_sf"/>
</dbReference>
<dbReference type="GO" id="GO:0003700">
    <property type="term" value="F:DNA-binding transcription factor activity"/>
    <property type="evidence" value="ECO:0007669"/>
    <property type="project" value="InterPro"/>
</dbReference>
<evidence type="ECO:0000313" key="5">
    <source>
        <dbReference type="EMBL" id="QDU95208.1"/>
    </source>
</evidence>
<organism evidence="5 6">
    <name type="scientific">Lignipirellula cremea</name>
    <dbReference type="NCBI Taxonomy" id="2528010"/>
    <lineage>
        <taxon>Bacteria</taxon>
        <taxon>Pseudomonadati</taxon>
        <taxon>Planctomycetota</taxon>
        <taxon>Planctomycetia</taxon>
        <taxon>Pirellulales</taxon>
        <taxon>Pirellulaceae</taxon>
        <taxon>Lignipirellula</taxon>
    </lineage>
</organism>
<dbReference type="Pfam" id="PF01047">
    <property type="entry name" value="MarR"/>
    <property type="match status" value="1"/>
</dbReference>
<dbReference type="EMBL" id="CP036433">
    <property type="protein sequence ID" value="QDU95208.1"/>
    <property type="molecule type" value="Genomic_DNA"/>
</dbReference>
<dbReference type="SUPFAM" id="SSF46785">
    <property type="entry name" value="Winged helix' DNA-binding domain"/>
    <property type="match status" value="1"/>
</dbReference>